<feature type="region of interest" description="Disordered" evidence="1">
    <location>
        <begin position="391"/>
        <end position="412"/>
    </location>
</feature>
<dbReference type="AlphaFoldDB" id="A0A933W9E5"/>
<comment type="caution">
    <text evidence="4">The sequence shown here is derived from an EMBL/GenBank/DDBJ whole genome shotgun (WGS) entry which is preliminary data.</text>
</comment>
<keyword evidence="3" id="KW-0732">Signal</keyword>
<name>A0A933W9E5_UNCEI</name>
<evidence type="ECO:0000256" key="1">
    <source>
        <dbReference type="SAM" id="MobiDB-lite"/>
    </source>
</evidence>
<keyword evidence="2" id="KW-0472">Membrane</keyword>
<protein>
    <submittedName>
        <fullName evidence="4">Polymer-forming cytoskeletal protein</fullName>
    </submittedName>
</protein>
<feature type="signal peptide" evidence="3">
    <location>
        <begin position="1"/>
        <end position="32"/>
    </location>
</feature>
<keyword evidence="2" id="KW-0812">Transmembrane</keyword>
<feature type="compositionally biased region" description="Low complexity" evidence="1">
    <location>
        <begin position="396"/>
        <end position="412"/>
    </location>
</feature>
<feature type="transmembrane region" description="Helical" evidence="2">
    <location>
        <begin position="324"/>
        <end position="347"/>
    </location>
</feature>
<sequence>MWAFSASEFRRRAAAALCALVCAATLTAPASARVTIRTVSNGDSSGVVSRVTVDASGVQVTTDTSDPHSTRITTDPDSFGAGALIIEDGTGVVRFLSNAEVKAGDRVDGDVVAIGGNCRIAGSVTGSVVAVLGSVSIERGAHVEGEAVSVLGSFRSAGEVAGNAVAVLGSSKLEEGAKVGGDAVSVGGAVSEADSTQIGGQSVSLEFLPLTLGMPMLPTVIAFIFTGWLLSVLFGWVFATLFPDRLARIAVTSSRRTVLSVVVAVLAWFGWPILSLLLIFTLIGAPIGIMMWFVGPVASYAGQLAGTYVLGCKLLRRRLGEGPALGPIIAGTTFIALFFLGGALLWMKPGLPTAIAIFLFLTGILLQLALSTIGSGAILLSRLGALPKDLGGDSGPAAEPAAPADAATAPAS</sequence>
<evidence type="ECO:0000256" key="2">
    <source>
        <dbReference type="SAM" id="Phobius"/>
    </source>
</evidence>
<feature type="transmembrane region" description="Helical" evidence="2">
    <location>
        <begin position="258"/>
        <end position="283"/>
    </location>
</feature>
<organism evidence="4 5">
    <name type="scientific">Eiseniibacteriota bacterium</name>
    <dbReference type="NCBI Taxonomy" id="2212470"/>
    <lineage>
        <taxon>Bacteria</taxon>
        <taxon>Candidatus Eiseniibacteriota</taxon>
    </lineage>
</organism>
<gene>
    <name evidence="4" type="ORF">HZA61_10165</name>
</gene>
<evidence type="ECO:0000313" key="5">
    <source>
        <dbReference type="Proteomes" id="UP000696931"/>
    </source>
</evidence>
<feature type="transmembrane region" description="Helical" evidence="2">
    <location>
        <begin position="289"/>
        <end position="312"/>
    </location>
</feature>
<dbReference type="Proteomes" id="UP000696931">
    <property type="component" value="Unassembled WGS sequence"/>
</dbReference>
<feature type="transmembrane region" description="Helical" evidence="2">
    <location>
        <begin position="216"/>
        <end position="238"/>
    </location>
</feature>
<proteinExistence type="predicted"/>
<evidence type="ECO:0000256" key="3">
    <source>
        <dbReference type="SAM" id="SignalP"/>
    </source>
</evidence>
<keyword evidence="2" id="KW-1133">Transmembrane helix</keyword>
<reference evidence="4" key="1">
    <citation type="submission" date="2020-07" db="EMBL/GenBank/DDBJ databases">
        <title>Huge and variable diversity of episymbiotic CPR bacteria and DPANN archaea in groundwater ecosystems.</title>
        <authorList>
            <person name="He C.Y."/>
            <person name="Keren R."/>
            <person name="Whittaker M."/>
            <person name="Farag I.F."/>
            <person name="Doudna J."/>
            <person name="Cate J.H.D."/>
            <person name="Banfield J.F."/>
        </authorList>
    </citation>
    <scope>NUCLEOTIDE SEQUENCE</scope>
    <source>
        <strain evidence="4">NC_groundwater_1813_Pr3_B-0.1um_71_17</strain>
    </source>
</reference>
<dbReference type="EMBL" id="JACRIW010000071">
    <property type="protein sequence ID" value="MBI5169841.1"/>
    <property type="molecule type" value="Genomic_DNA"/>
</dbReference>
<feature type="chain" id="PRO_5037734702" evidence="3">
    <location>
        <begin position="33"/>
        <end position="412"/>
    </location>
</feature>
<evidence type="ECO:0000313" key="4">
    <source>
        <dbReference type="EMBL" id="MBI5169841.1"/>
    </source>
</evidence>
<feature type="transmembrane region" description="Helical" evidence="2">
    <location>
        <begin position="353"/>
        <end position="380"/>
    </location>
</feature>
<accession>A0A933W9E5</accession>